<dbReference type="InterPro" id="IPR013767">
    <property type="entry name" value="PAS_fold"/>
</dbReference>
<evidence type="ECO:0000259" key="12">
    <source>
        <dbReference type="PROSITE" id="PS50839"/>
    </source>
</evidence>
<dbReference type="FunFam" id="2.10.70.100:FF:000001">
    <property type="entry name" value="Sensory transduction histidine kinase"/>
    <property type="match status" value="1"/>
</dbReference>
<evidence type="ECO:0000259" key="11">
    <source>
        <dbReference type="PROSITE" id="PS50113"/>
    </source>
</evidence>
<evidence type="ECO:0008006" key="16">
    <source>
        <dbReference type="Google" id="ProtNLM"/>
    </source>
</evidence>
<dbReference type="NCBIfam" id="TIGR00229">
    <property type="entry name" value="sensory_box"/>
    <property type="match status" value="2"/>
</dbReference>
<dbReference type="Pfam" id="PF00990">
    <property type="entry name" value="GGDEF"/>
    <property type="match status" value="1"/>
</dbReference>
<name>A0A7J0BV59_9BACT</name>
<dbReference type="InterPro" id="IPR042240">
    <property type="entry name" value="CHASE_sf"/>
</dbReference>
<dbReference type="SUPFAM" id="SSF55073">
    <property type="entry name" value="Nucleotide cyclase"/>
    <property type="match status" value="1"/>
</dbReference>
<sequence length="817" mass="91771">MYYQMLNQHLNNQRVDASLRLATLRARLEKEITANLLLVQGMANFISVTPGLTPQIFTQYARETLQDSPVIRNLGAAPDYVMRYVYPLEGNEAVLGVSYRDLPEQWETASRTERTGELIVDGPLQLVQGGTGIIGRAPVFVYQKGQRHFWGVVSSVIDADRLYDMAGMRDTTLKLALRAVDEYGQEGPVFWGQQDLFDPKMNAVRMPVTFPSGNWVLAGTPEHGWSHTPPLAFMIHGLVLLLFLVSGFAAYRAARRNHLIEQTRESLNHAQALSHLGSWDADMRTGDLWWSDETFRIFGTDREEHTPSLRGFLGMVHPDDRELVENQFAESLRSCGSYSVDHRIILADGTVRHVQERGITECDATGTPIRSTGTIQDITDRKLIEDALKANEAQMRAMAEASHDALIMIDSDDHIMFWSPAAERMFGWTRKEALGRSLHLLVTQESDREKAWKGLKHFAATGQGPVVGSVMEFMAVKKDGELFPVERSVAAFRLGNSYYAVGSLRDITQRKKAEQELHAFSDRLELASRAGGIGVWEWNLKDDSLIWDEQMLAIYKIRGGEFSGLYEAWKGRVHPADITAAHNAIQEAGRSASPWEWEFRIIWPDGSVRHVRAAALTRRDAQGQPEHMIGVNWDVTESRMLQEQLHNLATTDALTGLANRRWFMEQTERELERCSRYDSPFSLIMFDADKFKSVNDTYGHDAGDIVLKAIAEAARSVLREVDILGRLGGEEFAVGLPETDIEGGRLVAERIRLAMQDSGVELEDGTTVRFTVSLGVAEYSEACSSLETLLKQSDMALYRAKQNGRNRVECSLVPPVQ</sequence>
<dbReference type="InterPro" id="IPR052155">
    <property type="entry name" value="Biofilm_reg_signaling"/>
</dbReference>
<dbReference type="PROSITE" id="PS50887">
    <property type="entry name" value="GGDEF"/>
    <property type="match status" value="1"/>
</dbReference>
<dbReference type="Pfam" id="PF08447">
    <property type="entry name" value="PAS_3"/>
    <property type="match status" value="2"/>
</dbReference>
<keyword evidence="9" id="KW-0472">Membrane</keyword>
<feature type="domain" description="GGDEF" evidence="13">
    <location>
        <begin position="679"/>
        <end position="813"/>
    </location>
</feature>
<feature type="domain" description="CHASE" evidence="12">
    <location>
        <begin position="78"/>
        <end position="218"/>
    </location>
</feature>
<dbReference type="CDD" id="cd00130">
    <property type="entry name" value="PAS"/>
    <property type="match status" value="3"/>
</dbReference>
<dbReference type="PROSITE" id="PS50112">
    <property type="entry name" value="PAS"/>
    <property type="match status" value="1"/>
</dbReference>
<keyword evidence="6" id="KW-0677">Repeat</keyword>
<accession>A0A7J0BV59</accession>
<proteinExistence type="predicted"/>
<keyword evidence="5" id="KW-0812">Transmembrane</keyword>
<organism evidence="14 15">
    <name type="scientific">Desulfovibrio psychrotolerans</name>
    <dbReference type="NCBI Taxonomy" id="415242"/>
    <lineage>
        <taxon>Bacteria</taxon>
        <taxon>Pseudomonadati</taxon>
        <taxon>Thermodesulfobacteriota</taxon>
        <taxon>Desulfovibrionia</taxon>
        <taxon>Desulfovibrionales</taxon>
        <taxon>Desulfovibrionaceae</taxon>
        <taxon>Desulfovibrio</taxon>
    </lineage>
</organism>
<dbReference type="Pfam" id="PF00989">
    <property type="entry name" value="PAS"/>
    <property type="match status" value="1"/>
</dbReference>
<dbReference type="InterPro" id="IPR006189">
    <property type="entry name" value="CHASE_dom"/>
</dbReference>
<keyword evidence="3" id="KW-0997">Cell inner membrane</keyword>
<dbReference type="GO" id="GO:0016740">
    <property type="term" value="F:transferase activity"/>
    <property type="evidence" value="ECO:0007669"/>
    <property type="project" value="UniProtKB-KW"/>
</dbReference>
<evidence type="ECO:0000256" key="8">
    <source>
        <dbReference type="ARBA" id="ARBA00022989"/>
    </source>
</evidence>
<dbReference type="FunFam" id="3.30.70.270:FF:000001">
    <property type="entry name" value="Diguanylate cyclase domain protein"/>
    <property type="match status" value="1"/>
</dbReference>
<evidence type="ECO:0000256" key="5">
    <source>
        <dbReference type="ARBA" id="ARBA00022692"/>
    </source>
</evidence>
<dbReference type="PROSITE" id="PS50839">
    <property type="entry name" value="CHASE"/>
    <property type="match status" value="1"/>
</dbReference>
<dbReference type="InterPro" id="IPR029787">
    <property type="entry name" value="Nucleotide_cyclase"/>
</dbReference>
<dbReference type="AlphaFoldDB" id="A0A7J0BV59"/>
<evidence type="ECO:0000313" key="14">
    <source>
        <dbReference type="EMBL" id="GFM37590.1"/>
    </source>
</evidence>
<keyword evidence="4" id="KW-0808">Transferase</keyword>
<dbReference type="EMBL" id="BLVP01000008">
    <property type="protein sequence ID" value="GFM37590.1"/>
    <property type="molecule type" value="Genomic_DNA"/>
</dbReference>
<dbReference type="GO" id="GO:0005886">
    <property type="term" value="C:plasma membrane"/>
    <property type="evidence" value="ECO:0007669"/>
    <property type="project" value="UniProtKB-SubCell"/>
</dbReference>
<gene>
    <name evidence="14" type="ORF">DSM19430T_22740</name>
</gene>
<dbReference type="Pfam" id="PF03924">
    <property type="entry name" value="CHASE"/>
    <property type="match status" value="1"/>
</dbReference>
<dbReference type="GO" id="GO:0000166">
    <property type="term" value="F:nucleotide binding"/>
    <property type="evidence" value="ECO:0007669"/>
    <property type="project" value="UniProtKB-KW"/>
</dbReference>
<dbReference type="InterPro" id="IPR000700">
    <property type="entry name" value="PAS-assoc_C"/>
</dbReference>
<dbReference type="CDD" id="cd01949">
    <property type="entry name" value="GGDEF"/>
    <property type="match status" value="1"/>
</dbReference>
<keyword evidence="2" id="KW-1003">Cell membrane</keyword>
<evidence type="ECO:0000256" key="9">
    <source>
        <dbReference type="ARBA" id="ARBA00023136"/>
    </source>
</evidence>
<dbReference type="SMART" id="SM01079">
    <property type="entry name" value="CHASE"/>
    <property type="match status" value="1"/>
</dbReference>
<dbReference type="PANTHER" id="PTHR44757:SF2">
    <property type="entry name" value="BIOFILM ARCHITECTURE MAINTENANCE PROTEIN MBAA"/>
    <property type="match status" value="1"/>
</dbReference>
<protein>
    <recommendedName>
        <fullName evidence="16">Diguanylate cyclase</fullName>
    </recommendedName>
</protein>
<dbReference type="PROSITE" id="PS50113">
    <property type="entry name" value="PAC"/>
    <property type="match status" value="3"/>
</dbReference>
<reference evidence="14 15" key="1">
    <citation type="submission" date="2020-05" db="EMBL/GenBank/DDBJ databases">
        <title>Draft genome sequence of Desulfovibrio psychrotolerans JS1T.</title>
        <authorList>
            <person name="Ueno A."/>
            <person name="Tamazawa S."/>
            <person name="Tamamura S."/>
            <person name="Murakami T."/>
            <person name="Kiyama T."/>
            <person name="Inomata H."/>
            <person name="Amano Y."/>
            <person name="Miyakawa K."/>
            <person name="Tamaki H."/>
            <person name="Naganuma T."/>
            <person name="Kaneko K."/>
        </authorList>
    </citation>
    <scope>NUCLEOTIDE SEQUENCE [LARGE SCALE GENOMIC DNA]</scope>
    <source>
        <strain evidence="14 15">JS1</strain>
    </source>
</reference>
<dbReference type="SUPFAM" id="SSF55785">
    <property type="entry name" value="PYP-like sensor domain (PAS domain)"/>
    <property type="match status" value="3"/>
</dbReference>
<feature type="domain" description="PAC" evidence="11">
    <location>
        <begin position="338"/>
        <end position="390"/>
    </location>
</feature>
<dbReference type="SMART" id="SM00086">
    <property type="entry name" value="PAC"/>
    <property type="match status" value="3"/>
</dbReference>
<evidence type="ECO:0000259" key="13">
    <source>
        <dbReference type="PROSITE" id="PS50887"/>
    </source>
</evidence>
<dbReference type="GO" id="GO:0006355">
    <property type="term" value="P:regulation of DNA-templated transcription"/>
    <property type="evidence" value="ECO:0007669"/>
    <property type="project" value="InterPro"/>
</dbReference>
<dbReference type="SMART" id="SM00091">
    <property type="entry name" value="PAS"/>
    <property type="match status" value="3"/>
</dbReference>
<dbReference type="InterPro" id="IPR001610">
    <property type="entry name" value="PAC"/>
</dbReference>
<dbReference type="Proteomes" id="UP000503820">
    <property type="component" value="Unassembled WGS sequence"/>
</dbReference>
<dbReference type="Gene3D" id="3.30.70.270">
    <property type="match status" value="1"/>
</dbReference>
<comment type="subcellular location">
    <subcellularLocation>
        <location evidence="1">Cell inner membrane</location>
        <topology evidence="1">Multi-pass membrane protein</topology>
    </subcellularLocation>
</comment>
<dbReference type="InterPro" id="IPR043128">
    <property type="entry name" value="Rev_trsase/Diguanyl_cyclase"/>
</dbReference>
<comment type="caution">
    <text evidence="14">The sequence shown here is derived from an EMBL/GenBank/DDBJ whole genome shotgun (WGS) entry which is preliminary data.</text>
</comment>
<dbReference type="NCBIfam" id="TIGR00254">
    <property type="entry name" value="GGDEF"/>
    <property type="match status" value="1"/>
</dbReference>
<feature type="domain" description="PAC" evidence="11">
    <location>
        <begin position="469"/>
        <end position="519"/>
    </location>
</feature>
<evidence type="ECO:0000313" key="15">
    <source>
        <dbReference type="Proteomes" id="UP000503820"/>
    </source>
</evidence>
<evidence type="ECO:0000256" key="3">
    <source>
        <dbReference type="ARBA" id="ARBA00022519"/>
    </source>
</evidence>
<dbReference type="Gene3D" id="2.10.70.100">
    <property type="match status" value="2"/>
</dbReference>
<evidence type="ECO:0000256" key="2">
    <source>
        <dbReference type="ARBA" id="ARBA00022475"/>
    </source>
</evidence>
<evidence type="ECO:0000259" key="10">
    <source>
        <dbReference type="PROSITE" id="PS50112"/>
    </source>
</evidence>
<evidence type="ECO:0000256" key="6">
    <source>
        <dbReference type="ARBA" id="ARBA00022737"/>
    </source>
</evidence>
<evidence type="ECO:0000256" key="4">
    <source>
        <dbReference type="ARBA" id="ARBA00022679"/>
    </source>
</evidence>
<dbReference type="InterPro" id="IPR035965">
    <property type="entry name" value="PAS-like_dom_sf"/>
</dbReference>
<dbReference type="PANTHER" id="PTHR44757">
    <property type="entry name" value="DIGUANYLATE CYCLASE DGCP"/>
    <property type="match status" value="1"/>
</dbReference>
<dbReference type="InterPro" id="IPR000160">
    <property type="entry name" value="GGDEF_dom"/>
</dbReference>
<feature type="domain" description="PAC" evidence="11">
    <location>
        <begin position="595"/>
        <end position="647"/>
    </location>
</feature>
<keyword evidence="15" id="KW-1185">Reference proteome</keyword>
<feature type="domain" description="PAS" evidence="10">
    <location>
        <begin position="391"/>
        <end position="462"/>
    </location>
</feature>
<keyword evidence="8" id="KW-1133">Transmembrane helix</keyword>
<dbReference type="Gene3D" id="3.30.450.20">
    <property type="entry name" value="PAS domain"/>
    <property type="match status" value="3"/>
</dbReference>
<dbReference type="Gene3D" id="3.30.450.350">
    <property type="entry name" value="CHASE domain"/>
    <property type="match status" value="1"/>
</dbReference>
<dbReference type="InterPro" id="IPR013655">
    <property type="entry name" value="PAS_fold_3"/>
</dbReference>
<keyword evidence="7" id="KW-0547">Nucleotide-binding</keyword>
<dbReference type="InterPro" id="IPR000014">
    <property type="entry name" value="PAS"/>
</dbReference>
<dbReference type="GO" id="GO:0007165">
    <property type="term" value="P:signal transduction"/>
    <property type="evidence" value="ECO:0007669"/>
    <property type="project" value="UniProtKB-ARBA"/>
</dbReference>
<dbReference type="SMART" id="SM00267">
    <property type="entry name" value="GGDEF"/>
    <property type="match status" value="1"/>
</dbReference>
<evidence type="ECO:0000256" key="1">
    <source>
        <dbReference type="ARBA" id="ARBA00004429"/>
    </source>
</evidence>
<evidence type="ECO:0000256" key="7">
    <source>
        <dbReference type="ARBA" id="ARBA00022741"/>
    </source>
</evidence>